<sequence>MRMKKIESADPPQLKPEQQFIDSQLDMLLTEPRVKAAWLSIFSNMAYARVVNPSGLRLRDILDGVDKSGVLEGILSCWHKMQEINNRITPDIDEREGYVCLSGIASSFPDEVYEPRDVIDPFILKLLEKICCSPKQGPVTVEGLVGSCITQQDSRDTMGHGKGYISLPKYLSTQSSLPFDTMQIKTLTTTLAIMATAVSALPESLEKRAQTINNVEHTFYGFPDNDPPSAQTAYDCGYGRGYTAGGKGTYDDPRTFATAPGEFNKCEIVWNPYTKKYLIFQDTCEQCTKDWKNGKYHIDIWTGASTKSGGNAQIQCENRLTPDRGHNVVRSGSTTHEANTGPLYSPSSGCHPENVYPDGN</sequence>
<dbReference type="AlphaFoldDB" id="A0A2S6CBB3"/>
<organism evidence="2 3">
    <name type="scientific">Cercospora berteroae</name>
    <dbReference type="NCBI Taxonomy" id="357750"/>
    <lineage>
        <taxon>Eukaryota</taxon>
        <taxon>Fungi</taxon>
        <taxon>Dikarya</taxon>
        <taxon>Ascomycota</taxon>
        <taxon>Pezizomycotina</taxon>
        <taxon>Dothideomycetes</taxon>
        <taxon>Dothideomycetidae</taxon>
        <taxon>Mycosphaerellales</taxon>
        <taxon>Mycosphaerellaceae</taxon>
        <taxon>Cercospora</taxon>
    </lineage>
</organism>
<dbReference type="EMBL" id="PNEN01000503">
    <property type="protein sequence ID" value="PPJ57019.1"/>
    <property type="molecule type" value="Genomic_DNA"/>
</dbReference>
<dbReference type="OrthoDB" id="5332384at2759"/>
<accession>A0A2S6CBB3</accession>
<evidence type="ECO:0000313" key="2">
    <source>
        <dbReference type="EMBL" id="PPJ57019.1"/>
    </source>
</evidence>
<proteinExistence type="predicted"/>
<evidence type="ECO:0000256" key="1">
    <source>
        <dbReference type="SAM" id="MobiDB-lite"/>
    </source>
</evidence>
<name>A0A2S6CBB3_9PEZI</name>
<comment type="caution">
    <text evidence="2">The sequence shown here is derived from an EMBL/GenBank/DDBJ whole genome shotgun (WGS) entry which is preliminary data.</text>
</comment>
<feature type="region of interest" description="Disordered" evidence="1">
    <location>
        <begin position="321"/>
        <end position="360"/>
    </location>
</feature>
<gene>
    <name evidence="2" type="ORF">CBER1_00474</name>
</gene>
<protein>
    <submittedName>
        <fullName evidence="2">Uncharacterized protein</fullName>
    </submittedName>
</protein>
<evidence type="ECO:0000313" key="3">
    <source>
        <dbReference type="Proteomes" id="UP000237631"/>
    </source>
</evidence>
<keyword evidence="3" id="KW-1185">Reference proteome</keyword>
<reference evidence="3" key="1">
    <citation type="journal article" date="2017" name="bioRxiv">
        <title>Conservation of a gene cluster reveals novel cercosporin biosynthetic mechanisms and extends production to the genus Colletotrichum.</title>
        <authorList>
            <person name="de Jonge R."/>
            <person name="Ebert M.K."/>
            <person name="Huitt-Roehl C.R."/>
            <person name="Pal P."/>
            <person name="Suttle J.C."/>
            <person name="Spanner R.E."/>
            <person name="Neubauer J.D."/>
            <person name="Jurick W.M.II."/>
            <person name="Stott K.A."/>
            <person name="Secor G.A."/>
            <person name="Thomma B.P.H.J."/>
            <person name="Van de Peer Y."/>
            <person name="Townsend C.A."/>
            <person name="Bolton M.D."/>
        </authorList>
    </citation>
    <scope>NUCLEOTIDE SEQUENCE [LARGE SCALE GENOMIC DNA]</scope>
    <source>
        <strain evidence="3">CBS538.71</strain>
    </source>
</reference>
<dbReference type="Proteomes" id="UP000237631">
    <property type="component" value="Unassembled WGS sequence"/>
</dbReference>